<gene>
    <name evidence="2" type="ORF">CLUMA_CG009031</name>
</gene>
<sequence length="143" mass="15987">MKGLTILLFATVIASSDAAQKCEEVTDPCASVRADAAPIYENANNVFKEVDDRCTPLFEAVEPRPASDELTAELSQILLQCSRDMEDDYINAFTGLGELLGIDPPQLYLLMFLNNEREGLSVCHHHHHHHQVSDEFLLMRDST</sequence>
<evidence type="ECO:0000313" key="3">
    <source>
        <dbReference type="Proteomes" id="UP000183832"/>
    </source>
</evidence>
<name>A0A1J1I5F1_9DIPT</name>
<feature type="signal peptide" evidence="1">
    <location>
        <begin position="1"/>
        <end position="18"/>
    </location>
</feature>
<keyword evidence="3" id="KW-1185">Reference proteome</keyword>
<proteinExistence type="predicted"/>
<evidence type="ECO:0000313" key="2">
    <source>
        <dbReference type="EMBL" id="CRK95567.1"/>
    </source>
</evidence>
<reference evidence="2 3" key="1">
    <citation type="submission" date="2015-04" db="EMBL/GenBank/DDBJ databases">
        <authorList>
            <person name="Syromyatnikov M.Y."/>
            <person name="Popov V.N."/>
        </authorList>
    </citation>
    <scope>NUCLEOTIDE SEQUENCE [LARGE SCALE GENOMIC DNA]</scope>
</reference>
<protein>
    <submittedName>
        <fullName evidence="2">CLUMA_CG009031, isoform A</fullName>
    </submittedName>
</protein>
<accession>A0A1J1I5F1</accession>
<organism evidence="2 3">
    <name type="scientific">Clunio marinus</name>
    <dbReference type="NCBI Taxonomy" id="568069"/>
    <lineage>
        <taxon>Eukaryota</taxon>
        <taxon>Metazoa</taxon>
        <taxon>Ecdysozoa</taxon>
        <taxon>Arthropoda</taxon>
        <taxon>Hexapoda</taxon>
        <taxon>Insecta</taxon>
        <taxon>Pterygota</taxon>
        <taxon>Neoptera</taxon>
        <taxon>Endopterygota</taxon>
        <taxon>Diptera</taxon>
        <taxon>Nematocera</taxon>
        <taxon>Chironomoidea</taxon>
        <taxon>Chironomidae</taxon>
        <taxon>Clunio</taxon>
    </lineage>
</organism>
<keyword evidence="1" id="KW-0732">Signal</keyword>
<evidence type="ECO:0000256" key="1">
    <source>
        <dbReference type="SAM" id="SignalP"/>
    </source>
</evidence>
<dbReference type="Proteomes" id="UP000183832">
    <property type="component" value="Unassembled WGS sequence"/>
</dbReference>
<feature type="chain" id="PRO_5012046060" evidence="1">
    <location>
        <begin position="19"/>
        <end position="143"/>
    </location>
</feature>
<dbReference type="EMBL" id="CVRI01000042">
    <property type="protein sequence ID" value="CRK95567.1"/>
    <property type="molecule type" value="Genomic_DNA"/>
</dbReference>
<dbReference type="AlphaFoldDB" id="A0A1J1I5F1"/>